<evidence type="ECO:0000313" key="2">
    <source>
        <dbReference type="EMBL" id="AEL27170.1"/>
    </source>
</evidence>
<accession>G0IXI1</accession>
<protein>
    <submittedName>
        <fullName evidence="2">Uncharacterized protein</fullName>
    </submittedName>
</protein>
<proteinExistence type="predicted"/>
<feature type="region of interest" description="Disordered" evidence="1">
    <location>
        <begin position="1"/>
        <end position="29"/>
    </location>
</feature>
<dbReference type="EMBL" id="CP002955">
    <property type="protein sequence ID" value="AEL27170.1"/>
    <property type="molecule type" value="Genomic_DNA"/>
</dbReference>
<reference evidence="3" key="1">
    <citation type="submission" date="2011-07" db="EMBL/GenBank/DDBJ databases">
        <title>The complete genome of Cyclobacterium marinum DSM 745.</title>
        <authorList>
            <person name="Lucas S."/>
            <person name="Han J."/>
            <person name="Lapidus A."/>
            <person name="Bruce D."/>
            <person name="Goodwin L."/>
            <person name="Pitluck S."/>
            <person name="Peters L."/>
            <person name="Kyrpides N."/>
            <person name="Mavromatis K."/>
            <person name="Ivanova N."/>
            <person name="Ovchinnikova G."/>
            <person name="Chertkov O."/>
            <person name="Detter J.C."/>
            <person name="Tapia R."/>
            <person name="Han C."/>
            <person name="Land M."/>
            <person name="Hauser L."/>
            <person name="Markowitz V."/>
            <person name="Cheng J.-F."/>
            <person name="Hugenholtz P."/>
            <person name="Woyke T."/>
            <person name="Wu D."/>
            <person name="Tindall B."/>
            <person name="Schuetze A."/>
            <person name="Brambilla E."/>
            <person name="Klenk H.-P."/>
            <person name="Eisen J.A."/>
        </authorList>
    </citation>
    <scope>NUCLEOTIDE SEQUENCE [LARGE SCALE GENOMIC DNA]</scope>
    <source>
        <strain evidence="3">ATCC 25205 / DSM 745 / LMG 13164 / NCIMB 1802</strain>
    </source>
</reference>
<name>G0IXI1_CYCMS</name>
<dbReference type="HOGENOM" id="CLU_2568149_0_0_10"/>
<dbReference type="AlphaFoldDB" id="G0IXI1"/>
<evidence type="ECO:0000313" key="3">
    <source>
        <dbReference type="Proteomes" id="UP000001635"/>
    </source>
</evidence>
<gene>
    <name evidence="2" type="ordered locus">Cycma_3449</name>
</gene>
<evidence type="ECO:0000256" key="1">
    <source>
        <dbReference type="SAM" id="MobiDB-lite"/>
    </source>
</evidence>
<feature type="compositionally biased region" description="Polar residues" evidence="1">
    <location>
        <begin position="12"/>
        <end position="24"/>
    </location>
</feature>
<sequence>MVGKNLHRGNLGSPQQDETSSTFPNVDPQVGPDEIVIFNGIINTGARWLGQNYEAALGFVLGDFFWLDFSLVRFFSSMEKK</sequence>
<organism evidence="2 3">
    <name type="scientific">Cyclobacterium marinum (strain ATCC 25205 / DSM 745 / LMG 13164 / NCIMB 1802)</name>
    <name type="common">Flectobacillus marinus</name>
    <dbReference type="NCBI Taxonomy" id="880070"/>
    <lineage>
        <taxon>Bacteria</taxon>
        <taxon>Pseudomonadati</taxon>
        <taxon>Bacteroidota</taxon>
        <taxon>Cytophagia</taxon>
        <taxon>Cytophagales</taxon>
        <taxon>Cyclobacteriaceae</taxon>
        <taxon>Cyclobacterium</taxon>
    </lineage>
</organism>
<keyword evidence="3" id="KW-1185">Reference proteome</keyword>
<dbReference type="KEGG" id="cmr:Cycma_3449"/>
<dbReference type="Proteomes" id="UP000001635">
    <property type="component" value="Chromosome"/>
</dbReference>